<organism evidence="1 2">
    <name type="scientific">Tupaia chinensis</name>
    <name type="common">Chinese tree shrew</name>
    <name type="synonym">Tupaia belangeri chinensis</name>
    <dbReference type="NCBI Taxonomy" id="246437"/>
    <lineage>
        <taxon>Eukaryota</taxon>
        <taxon>Metazoa</taxon>
        <taxon>Chordata</taxon>
        <taxon>Craniata</taxon>
        <taxon>Vertebrata</taxon>
        <taxon>Euteleostomi</taxon>
        <taxon>Mammalia</taxon>
        <taxon>Eutheria</taxon>
        <taxon>Euarchontoglires</taxon>
        <taxon>Scandentia</taxon>
        <taxon>Tupaiidae</taxon>
        <taxon>Tupaia</taxon>
    </lineage>
</organism>
<reference evidence="2" key="2">
    <citation type="journal article" date="2013" name="Nat. Commun.">
        <title>Genome of the Chinese tree shrew.</title>
        <authorList>
            <person name="Fan Y."/>
            <person name="Huang Z.Y."/>
            <person name="Cao C.C."/>
            <person name="Chen C.S."/>
            <person name="Chen Y.X."/>
            <person name="Fan D.D."/>
            <person name="He J."/>
            <person name="Hou H.L."/>
            <person name="Hu L."/>
            <person name="Hu X.T."/>
            <person name="Jiang X.T."/>
            <person name="Lai R."/>
            <person name="Lang Y.S."/>
            <person name="Liang B."/>
            <person name="Liao S.G."/>
            <person name="Mu D."/>
            <person name="Ma Y.Y."/>
            <person name="Niu Y.Y."/>
            <person name="Sun X.Q."/>
            <person name="Xia J.Q."/>
            <person name="Xiao J."/>
            <person name="Xiong Z.Q."/>
            <person name="Xu L."/>
            <person name="Yang L."/>
            <person name="Zhang Y."/>
            <person name="Zhao W."/>
            <person name="Zhao X.D."/>
            <person name="Zheng Y.T."/>
            <person name="Zhou J.M."/>
            <person name="Zhu Y.B."/>
            <person name="Zhang G.J."/>
            <person name="Wang J."/>
            <person name="Yao Y.G."/>
        </authorList>
    </citation>
    <scope>NUCLEOTIDE SEQUENCE [LARGE SCALE GENOMIC DNA]</scope>
</reference>
<evidence type="ECO:0000313" key="1">
    <source>
        <dbReference type="EMBL" id="ELW69843.1"/>
    </source>
</evidence>
<sequence length="226" mass="23719">MLFEESWQWKSSKPGRTLTPQDNKLMASLIPCQLHLLGISGELSSPSHFSPSPQRLGTARASFLVFHCAQLSSRSACGPTSWGKFGLARAQGRQGTTHISPLKGHQQKFISSQLLNCDYTHIRRTVPYQPHGPGVLLYRSTSTAASSALFAAAGRLAGPASPPTGGSSGVVETAVDFYGRTSPGQFGALGPCYNTGGQIGGGSGGAYHARHAAAYPGGVERFVSAM</sequence>
<dbReference type="Proteomes" id="UP000011518">
    <property type="component" value="Unassembled WGS sequence"/>
</dbReference>
<evidence type="ECO:0000313" key="2">
    <source>
        <dbReference type="Proteomes" id="UP000011518"/>
    </source>
</evidence>
<dbReference type="InParanoid" id="L9L4F6"/>
<accession>L9L4F6</accession>
<dbReference type="EMBL" id="KB320515">
    <property type="protein sequence ID" value="ELW69843.1"/>
    <property type="molecule type" value="Genomic_DNA"/>
</dbReference>
<reference evidence="2" key="1">
    <citation type="submission" date="2012-07" db="EMBL/GenBank/DDBJ databases">
        <title>Genome of the Chinese tree shrew, a rising model animal genetically related to primates.</title>
        <authorList>
            <person name="Zhang G."/>
            <person name="Fan Y."/>
            <person name="Yao Y."/>
            <person name="Huang Z."/>
        </authorList>
    </citation>
    <scope>NUCLEOTIDE SEQUENCE [LARGE SCALE GENOMIC DNA]</scope>
</reference>
<keyword evidence="2" id="KW-1185">Reference proteome</keyword>
<dbReference type="STRING" id="246437.L9L4F6"/>
<proteinExistence type="predicted"/>
<protein>
    <submittedName>
        <fullName evidence="1">Forkhead box protein E1</fullName>
    </submittedName>
</protein>
<dbReference type="AlphaFoldDB" id="L9L4F6"/>
<gene>
    <name evidence="1" type="ORF">TREES_T100017575</name>
</gene>
<name>L9L4F6_TUPCH</name>